<feature type="chain" id="PRO_5047527005" description="DUF4097 domain-containing protein" evidence="1">
    <location>
        <begin position="27"/>
        <end position="343"/>
    </location>
</feature>
<dbReference type="InterPro" id="IPR025164">
    <property type="entry name" value="Toastrack_DUF4097"/>
</dbReference>
<evidence type="ECO:0000256" key="1">
    <source>
        <dbReference type="SAM" id="SignalP"/>
    </source>
</evidence>
<evidence type="ECO:0000259" key="2">
    <source>
        <dbReference type="Pfam" id="PF13349"/>
    </source>
</evidence>
<evidence type="ECO:0000313" key="4">
    <source>
        <dbReference type="Proteomes" id="UP000708576"/>
    </source>
</evidence>
<reference evidence="3 4" key="1">
    <citation type="journal article" date="2015" name="Int. J. Syst. Evol. Microbiol.">
        <title>Carboxylicivirga linearis sp. nov., isolated from a sea cucumber culture pond.</title>
        <authorList>
            <person name="Wang F.Q."/>
            <person name="Zhou Y.X."/>
            <person name="Lin X.Z."/>
            <person name="Chen G.J."/>
            <person name="Du Z.J."/>
        </authorList>
    </citation>
    <scope>NUCLEOTIDE SEQUENCE [LARGE SCALE GENOMIC DNA]</scope>
    <source>
        <strain evidence="3 4">FB218</strain>
    </source>
</reference>
<dbReference type="EMBL" id="JAGUCO010000001">
    <property type="protein sequence ID" value="MBS2096857.1"/>
    <property type="molecule type" value="Genomic_DNA"/>
</dbReference>
<dbReference type="Proteomes" id="UP000708576">
    <property type="component" value="Unassembled WGS sequence"/>
</dbReference>
<proteinExistence type="predicted"/>
<feature type="signal peptide" evidence="1">
    <location>
        <begin position="1"/>
        <end position="26"/>
    </location>
</feature>
<name>A0ABS5JPV5_9BACT</name>
<feature type="domain" description="DUF4097" evidence="2">
    <location>
        <begin position="73"/>
        <end position="217"/>
    </location>
</feature>
<protein>
    <recommendedName>
        <fullName evidence="2">DUF4097 domain-containing protein</fullName>
    </recommendedName>
</protein>
<organism evidence="3 4">
    <name type="scientific">Carboxylicivirga linearis</name>
    <dbReference type="NCBI Taxonomy" id="1628157"/>
    <lineage>
        <taxon>Bacteria</taxon>
        <taxon>Pseudomonadati</taxon>
        <taxon>Bacteroidota</taxon>
        <taxon>Bacteroidia</taxon>
        <taxon>Marinilabiliales</taxon>
        <taxon>Marinilabiliaceae</taxon>
        <taxon>Carboxylicivirga</taxon>
    </lineage>
</organism>
<dbReference type="RefSeq" id="WP_212212376.1">
    <property type="nucleotide sequence ID" value="NZ_JAGUCO010000001.1"/>
</dbReference>
<gene>
    <name evidence="3" type="ORF">KEM10_01120</name>
</gene>
<dbReference type="PROSITE" id="PS51257">
    <property type="entry name" value="PROKAR_LIPOPROTEIN"/>
    <property type="match status" value="1"/>
</dbReference>
<evidence type="ECO:0000313" key="3">
    <source>
        <dbReference type="EMBL" id="MBS2096857.1"/>
    </source>
</evidence>
<sequence length="343" mass="35648">MRNVFRSGLFLLSTIVLVLSVSCVEAQNLIDKVDETYSNVTSVEVEGSFCSVKIVGGSSNDVDFSGEILSSRDYEMKIRHNMSGGTLRVWIDRPRSISGNIKGKLEFRVPENTNIMVDNSSGSVSVEGIGQSNVRLKASSGSIRARDINSDLSATASSGSLSIEGIGGDVRAGTSSGSQRINGVKGNLKTKASSGSLKVENVGGDVDLNTSSGGQSIRMVDGNLWTSATSGSLNIDDVTGDVKASTSSGSIKLDRVTGAVNLSSSSGSQRGTNIKLTGASYFKASSGSVSMDLLNDMEELSFALSASSGGLNAKGNTGRKKLVIDRGPIKVVGNTSSGSQNYR</sequence>
<keyword evidence="4" id="KW-1185">Reference proteome</keyword>
<comment type="caution">
    <text evidence="3">The sequence shown here is derived from an EMBL/GenBank/DDBJ whole genome shotgun (WGS) entry which is preliminary data.</text>
</comment>
<dbReference type="Pfam" id="PF13349">
    <property type="entry name" value="DUF4097"/>
    <property type="match status" value="1"/>
</dbReference>
<keyword evidence="1" id="KW-0732">Signal</keyword>
<accession>A0ABS5JPV5</accession>